<keyword evidence="3" id="KW-1185">Reference proteome</keyword>
<evidence type="ECO:0000313" key="3">
    <source>
        <dbReference type="Proteomes" id="UP000635565"/>
    </source>
</evidence>
<evidence type="ECO:0000313" key="2">
    <source>
        <dbReference type="EMBL" id="GHO83388.1"/>
    </source>
</evidence>
<organism evidence="2 3">
    <name type="scientific">Dictyobacter formicarum</name>
    <dbReference type="NCBI Taxonomy" id="2778368"/>
    <lineage>
        <taxon>Bacteria</taxon>
        <taxon>Bacillati</taxon>
        <taxon>Chloroflexota</taxon>
        <taxon>Ktedonobacteria</taxon>
        <taxon>Ktedonobacterales</taxon>
        <taxon>Dictyobacteraceae</taxon>
        <taxon>Dictyobacter</taxon>
    </lineage>
</organism>
<dbReference type="RefSeq" id="WP_201361056.1">
    <property type="nucleotide sequence ID" value="NZ_BNJJ01000003.1"/>
</dbReference>
<name>A0ABQ3VDB3_9CHLR</name>
<comment type="caution">
    <text evidence="2">The sequence shown here is derived from an EMBL/GenBank/DDBJ whole genome shotgun (WGS) entry which is preliminary data.</text>
</comment>
<dbReference type="Proteomes" id="UP000635565">
    <property type="component" value="Unassembled WGS sequence"/>
</dbReference>
<evidence type="ECO:0008006" key="4">
    <source>
        <dbReference type="Google" id="ProtNLM"/>
    </source>
</evidence>
<proteinExistence type="predicted"/>
<dbReference type="EMBL" id="BNJJ01000003">
    <property type="protein sequence ID" value="GHO83388.1"/>
    <property type="molecule type" value="Genomic_DNA"/>
</dbReference>
<accession>A0ABQ3VDB3</accession>
<keyword evidence="1" id="KW-0732">Signal</keyword>
<reference evidence="2 3" key="1">
    <citation type="journal article" date="2021" name="Int. J. Syst. Evol. Microbiol.">
        <title>Reticulibacter mediterranei gen. nov., sp. nov., within the new family Reticulibacteraceae fam. nov., and Ktedonospora formicarum gen. nov., sp. nov., Ktedonobacter robiniae sp. nov., Dictyobacter formicarum sp. nov. and Dictyobacter arantiisoli sp. nov., belonging to the class Ktedonobacteria.</title>
        <authorList>
            <person name="Yabe S."/>
            <person name="Zheng Y."/>
            <person name="Wang C.M."/>
            <person name="Sakai Y."/>
            <person name="Abe K."/>
            <person name="Yokota A."/>
            <person name="Donadio S."/>
            <person name="Cavaletti L."/>
            <person name="Monciardini P."/>
        </authorList>
    </citation>
    <scope>NUCLEOTIDE SEQUENCE [LARGE SCALE GENOMIC DNA]</scope>
    <source>
        <strain evidence="2 3">SOSP1-9</strain>
    </source>
</reference>
<sequence>MTESFFSSRYHRSTHLFVLAVPCLLVLGCSLLISSSTSATSESDKAVTGSFVGKVEDITGATSHDYYLSFTVNQGKALVAVATLTSIYSNKVVLQSHTLKSDVGIKKPALQNKQEWAVDVKVEHEQVTGRFIVHEQGKDRSYNVKATKATGSAGLYWTKTRSGRSTYVGGWILLPNTYEQGGGILEDGQQAESRPALRPAQIHTQRANLDEDTILLIKKVEPSMIDSIDFPSPSR</sequence>
<gene>
    <name evidence="2" type="ORF">KSZ_13940</name>
</gene>
<protein>
    <recommendedName>
        <fullName evidence="4">DUF4412 domain-containing protein</fullName>
    </recommendedName>
</protein>
<evidence type="ECO:0000256" key="1">
    <source>
        <dbReference type="SAM" id="SignalP"/>
    </source>
</evidence>
<feature type="signal peptide" evidence="1">
    <location>
        <begin position="1"/>
        <end position="39"/>
    </location>
</feature>
<feature type="chain" id="PRO_5047086279" description="DUF4412 domain-containing protein" evidence="1">
    <location>
        <begin position="40"/>
        <end position="235"/>
    </location>
</feature>